<sequence length="110" mass="12544">MNEDQEADSNAKKQKSEAQKEVEQPPALKRKASRLRFSAILRKNDSEVDKKRTLRSRKETKSPSVKNIKARKTQEGDNVQGLEGNKAQTPNSLQTIEVDNRLKSLLQWQA</sequence>
<proteinExistence type="predicted"/>
<evidence type="ECO:0000256" key="1">
    <source>
        <dbReference type="SAM" id="MobiDB-lite"/>
    </source>
</evidence>
<accession>A0A2G9UAU2</accession>
<gene>
    <name evidence="2" type="ORF">TELCIR_10904</name>
</gene>
<keyword evidence="3" id="KW-1185">Reference proteome</keyword>
<dbReference type="Proteomes" id="UP000230423">
    <property type="component" value="Unassembled WGS sequence"/>
</dbReference>
<dbReference type="EMBL" id="KZ347651">
    <property type="protein sequence ID" value="PIO67349.1"/>
    <property type="molecule type" value="Genomic_DNA"/>
</dbReference>
<dbReference type="AlphaFoldDB" id="A0A2G9UAU2"/>
<reference evidence="2 3" key="1">
    <citation type="submission" date="2015-09" db="EMBL/GenBank/DDBJ databases">
        <title>Draft genome of the parasitic nematode Teladorsagia circumcincta isolate WARC Sus (inbred).</title>
        <authorList>
            <person name="Mitreva M."/>
        </authorList>
    </citation>
    <scope>NUCLEOTIDE SEQUENCE [LARGE SCALE GENOMIC DNA]</scope>
    <source>
        <strain evidence="2 3">S</strain>
    </source>
</reference>
<feature type="compositionally biased region" description="Basic and acidic residues" evidence="1">
    <location>
        <begin position="9"/>
        <end position="23"/>
    </location>
</feature>
<organism evidence="2 3">
    <name type="scientific">Teladorsagia circumcincta</name>
    <name type="common">Brown stomach worm</name>
    <name type="synonym">Ostertagia circumcincta</name>
    <dbReference type="NCBI Taxonomy" id="45464"/>
    <lineage>
        <taxon>Eukaryota</taxon>
        <taxon>Metazoa</taxon>
        <taxon>Ecdysozoa</taxon>
        <taxon>Nematoda</taxon>
        <taxon>Chromadorea</taxon>
        <taxon>Rhabditida</taxon>
        <taxon>Rhabditina</taxon>
        <taxon>Rhabditomorpha</taxon>
        <taxon>Strongyloidea</taxon>
        <taxon>Trichostrongylidae</taxon>
        <taxon>Teladorsagia</taxon>
    </lineage>
</organism>
<feature type="compositionally biased region" description="Basic and acidic residues" evidence="1">
    <location>
        <begin position="42"/>
        <end position="61"/>
    </location>
</feature>
<name>A0A2G9UAU2_TELCI</name>
<protein>
    <submittedName>
        <fullName evidence="2">Uncharacterized protein</fullName>
    </submittedName>
</protein>
<feature type="region of interest" description="Disordered" evidence="1">
    <location>
        <begin position="1"/>
        <end position="92"/>
    </location>
</feature>
<evidence type="ECO:0000313" key="2">
    <source>
        <dbReference type="EMBL" id="PIO67349.1"/>
    </source>
</evidence>
<evidence type="ECO:0000313" key="3">
    <source>
        <dbReference type="Proteomes" id="UP000230423"/>
    </source>
</evidence>